<dbReference type="InterPro" id="IPR013859">
    <property type="entry name" value="Ssr4_N"/>
</dbReference>
<feature type="region of interest" description="Disordered" evidence="1">
    <location>
        <begin position="227"/>
        <end position="271"/>
    </location>
</feature>
<dbReference type="InParanoid" id="A0A0C3CW12"/>
<accession>A0A0C3CW12</accession>
<organism evidence="3 4">
    <name type="scientific">Scleroderma citrinum Foug A</name>
    <dbReference type="NCBI Taxonomy" id="1036808"/>
    <lineage>
        <taxon>Eukaryota</taxon>
        <taxon>Fungi</taxon>
        <taxon>Dikarya</taxon>
        <taxon>Basidiomycota</taxon>
        <taxon>Agaricomycotina</taxon>
        <taxon>Agaricomycetes</taxon>
        <taxon>Agaricomycetidae</taxon>
        <taxon>Boletales</taxon>
        <taxon>Sclerodermatineae</taxon>
        <taxon>Sclerodermataceae</taxon>
        <taxon>Scleroderma</taxon>
    </lineage>
</organism>
<feature type="domain" description="SWI/SNF and RSC complexes subunit Ssr4 N-terminal" evidence="2">
    <location>
        <begin position="24"/>
        <end position="144"/>
    </location>
</feature>
<feature type="compositionally biased region" description="Basic and acidic residues" evidence="1">
    <location>
        <begin position="232"/>
        <end position="246"/>
    </location>
</feature>
<keyword evidence="4" id="KW-1185">Reference proteome</keyword>
<dbReference type="Proteomes" id="UP000053989">
    <property type="component" value="Unassembled WGS sequence"/>
</dbReference>
<dbReference type="OrthoDB" id="5321006at2759"/>
<name>A0A0C3CW12_9AGAM</name>
<protein>
    <recommendedName>
        <fullName evidence="2">SWI/SNF and RSC complexes subunit Ssr4 N-terminal domain-containing protein</fullName>
    </recommendedName>
</protein>
<dbReference type="Pfam" id="PF08549">
    <property type="entry name" value="SWI-SNF_Ssr4_N"/>
    <property type="match status" value="1"/>
</dbReference>
<dbReference type="GO" id="GO:0006338">
    <property type="term" value="P:chromatin remodeling"/>
    <property type="evidence" value="ECO:0007669"/>
    <property type="project" value="InterPro"/>
</dbReference>
<gene>
    <name evidence="3" type="ORF">SCLCIDRAFT_140504</name>
</gene>
<dbReference type="EMBL" id="KN822201">
    <property type="protein sequence ID" value="KIM52750.1"/>
    <property type="molecule type" value="Genomic_DNA"/>
</dbReference>
<feature type="region of interest" description="Disordered" evidence="1">
    <location>
        <begin position="174"/>
        <end position="196"/>
    </location>
</feature>
<sequence>MSFQQAHPESPTLRFPENLGLHGNVTIETAASMLLRALPLSQSVPYSWTFIDKPVEGQLILLYLQNPAQFPNDGIRYQDQETRGTVAVGNREIEISEIKFGFVPNSQDTTAWRLRRRYRLHKGGHPQLVLVHYTRGPPTQIVPSLLSAPVRQYPLRPITEPSVYIMGEKAGQKVYPSGSAPPPPPQAPMGMPPQPMGMNQQGMNPQVIGLNQQTMGMNPQAMIAQQNSTMEALERRRERERARERGSSMSGQRPAPPRLDDDDSADESETISTRTLAITRYRRNHDFMEEIFKQAAWDNMKQPTSRPPYSIFDKSEIENKVVRKQASLQLYATNILTGQVTKRSRGTPRQGCRTAGQTGCIASCRARQCIQSHGS</sequence>
<dbReference type="AlphaFoldDB" id="A0A0C3CW12"/>
<reference evidence="4" key="2">
    <citation type="submission" date="2015-01" db="EMBL/GenBank/DDBJ databases">
        <title>Evolutionary Origins and Diversification of the Mycorrhizal Mutualists.</title>
        <authorList>
            <consortium name="DOE Joint Genome Institute"/>
            <consortium name="Mycorrhizal Genomics Consortium"/>
            <person name="Kohler A."/>
            <person name="Kuo A."/>
            <person name="Nagy L.G."/>
            <person name="Floudas D."/>
            <person name="Copeland A."/>
            <person name="Barry K.W."/>
            <person name="Cichocki N."/>
            <person name="Veneault-Fourrey C."/>
            <person name="LaButti K."/>
            <person name="Lindquist E.A."/>
            <person name="Lipzen A."/>
            <person name="Lundell T."/>
            <person name="Morin E."/>
            <person name="Murat C."/>
            <person name="Riley R."/>
            <person name="Ohm R."/>
            <person name="Sun H."/>
            <person name="Tunlid A."/>
            <person name="Henrissat B."/>
            <person name="Grigoriev I.V."/>
            <person name="Hibbett D.S."/>
            <person name="Martin F."/>
        </authorList>
    </citation>
    <scope>NUCLEOTIDE SEQUENCE [LARGE SCALE GENOMIC DNA]</scope>
    <source>
        <strain evidence="4">Foug A</strain>
    </source>
</reference>
<feature type="compositionally biased region" description="Pro residues" evidence="1">
    <location>
        <begin position="179"/>
        <end position="195"/>
    </location>
</feature>
<evidence type="ECO:0000313" key="3">
    <source>
        <dbReference type="EMBL" id="KIM52750.1"/>
    </source>
</evidence>
<reference evidence="3 4" key="1">
    <citation type="submission" date="2014-04" db="EMBL/GenBank/DDBJ databases">
        <authorList>
            <consortium name="DOE Joint Genome Institute"/>
            <person name="Kuo A."/>
            <person name="Kohler A."/>
            <person name="Nagy L.G."/>
            <person name="Floudas D."/>
            <person name="Copeland A."/>
            <person name="Barry K.W."/>
            <person name="Cichocki N."/>
            <person name="Veneault-Fourrey C."/>
            <person name="LaButti K."/>
            <person name="Lindquist E.A."/>
            <person name="Lipzen A."/>
            <person name="Lundell T."/>
            <person name="Morin E."/>
            <person name="Murat C."/>
            <person name="Sun H."/>
            <person name="Tunlid A."/>
            <person name="Henrissat B."/>
            <person name="Grigoriev I.V."/>
            <person name="Hibbett D.S."/>
            <person name="Martin F."/>
            <person name="Nordberg H.P."/>
            <person name="Cantor M.N."/>
            <person name="Hua S.X."/>
        </authorList>
    </citation>
    <scope>NUCLEOTIDE SEQUENCE [LARGE SCALE GENOMIC DNA]</scope>
    <source>
        <strain evidence="3 4">Foug A</strain>
    </source>
</reference>
<evidence type="ECO:0000259" key="2">
    <source>
        <dbReference type="Pfam" id="PF08549"/>
    </source>
</evidence>
<feature type="compositionally biased region" description="Acidic residues" evidence="1">
    <location>
        <begin position="260"/>
        <end position="269"/>
    </location>
</feature>
<dbReference type="HOGENOM" id="CLU_044238_0_0_1"/>
<evidence type="ECO:0000313" key="4">
    <source>
        <dbReference type="Proteomes" id="UP000053989"/>
    </source>
</evidence>
<proteinExistence type="predicted"/>
<evidence type="ECO:0000256" key="1">
    <source>
        <dbReference type="SAM" id="MobiDB-lite"/>
    </source>
</evidence>